<dbReference type="Proteomes" id="UP001187531">
    <property type="component" value="Unassembled WGS sequence"/>
</dbReference>
<organism evidence="8 9">
    <name type="scientific">Artemia franciscana</name>
    <name type="common">Brine shrimp</name>
    <name type="synonym">Artemia sanfranciscana</name>
    <dbReference type="NCBI Taxonomy" id="6661"/>
    <lineage>
        <taxon>Eukaryota</taxon>
        <taxon>Metazoa</taxon>
        <taxon>Ecdysozoa</taxon>
        <taxon>Arthropoda</taxon>
        <taxon>Crustacea</taxon>
        <taxon>Branchiopoda</taxon>
        <taxon>Anostraca</taxon>
        <taxon>Artemiidae</taxon>
        <taxon>Artemia</taxon>
    </lineage>
</organism>
<evidence type="ECO:0000313" key="8">
    <source>
        <dbReference type="EMBL" id="KAK2714531.1"/>
    </source>
</evidence>
<comment type="caution">
    <text evidence="8">The sequence shown here is derived from an EMBL/GenBank/DDBJ whole genome shotgun (WGS) entry which is preliminary data.</text>
</comment>
<proteinExistence type="inferred from homology"/>
<keyword evidence="5 7" id="KW-0472">Membrane</keyword>
<comment type="subcellular location">
    <subcellularLocation>
        <location evidence="1">Membrane</location>
        <topology evidence="1">Multi-pass membrane protein</topology>
    </subcellularLocation>
</comment>
<dbReference type="EMBL" id="JAVRJZ010000013">
    <property type="protein sequence ID" value="KAK2714531.1"/>
    <property type="molecule type" value="Genomic_DNA"/>
</dbReference>
<reference evidence="8" key="1">
    <citation type="submission" date="2023-07" db="EMBL/GenBank/DDBJ databases">
        <title>Chromosome-level genome assembly of Artemia franciscana.</title>
        <authorList>
            <person name="Jo E."/>
        </authorList>
    </citation>
    <scope>NUCLEOTIDE SEQUENCE</scope>
    <source>
        <tissue evidence="8">Whole body</tissue>
    </source>
</reference>
<feature type="transmembrane region" description="Helical" evidence="7">
    <location>
        <begin position="113"/>
        <end position="130"/>
    </location>
</feature>
<comment type="similarity">
    <text evidence="2">Belongs to the MS4A family.</text>
</comment>
<evidence type="ECO:0000256" key="1">
    <source>
        <dbReference type="ARBA" id="ARBA00004141"/>
    </source>
</evidence>
<feature type="transmembrane region" description="Helical" evidence="7">
    <location>
        <begin position="77"/>
        <end position="101"/>
    </location>
</feature>
<sequence length="415" mass="46024">MKPRRTESMRDVLLRANTISSSPSNSINANTAKKPQSVSALSSGLNFAGVTWKSVKTANYDVEILQKERGQYFPAKLALALGMAKVLMGLLFIAFGVLAIFEKATYSQLGSGLWGGAMIIVCGFLGLVAGKNHRSMVYIVSFLITSLLELAIVGLVLVFTTTGLIKDYNTPMGFFIDKEDNGKPVEFLGKIPLRQRAVIVNAVLVALATLEIFLALASVAICARETCHCSKMNSTLIGSRANLLEIDTSPEGRAKADRLATWIRQQTFYQNHPNVKAVPQVHTIFGPAMNYPRRTPSTYTVAPSSLPPSYFTNFVPPRFHQHHGFRSWQASDMQLPPVDYDITSLKGRNQKVKKKRRRSKRIETPTQSDTLSQTYTGLDRDIAEEFIQQTMDPSRSLAIRNIILDRESGISDYEV</sequence>
<dbReference type="InterPro" id="IPR007237">
    <property type="entry name" value="CD20-like"/>
</dbReference>
<feature type="transmembrane region" description="Helical" evidence="7">
    <location>
        <begin position="198"/>
        <end position="223"/>
    </location>
</feature>
<dbReference type="InterPro" id="IPR030417">
    <property type="entry name" value="MS4A"/>
</dbReference>
<dbReference type="AlphaFoldDB" id="A0AA88HUU3"/>
<evidence type="ECO:0000256" key="6">
    <source>
        <dbReference type="SAM" id="MobiDB-lite"/>
    </source>
</evidence>
<evidence type="ECO:0000256" key="3">
    <source>
        <dbReference type="ARBA" id="ARBA00022692"/>
    </source>
</evidence>
<evidence type="ECO:0000256" key="7">
    <source>
        <dbReference type="SAM" id="Phobius"/>
    </source>
</evidence>
<gene>
    <name evidence="8" type="ORF">QYM36_008927</name>
</gene>
<keyword evidence="4 7" id="KW-1133">Transmembrane helix</keyword>
<evidence type="ECO:0000313" key="9">
    <source>
        <dbReference type="Proteomes" id="UP001187531"/>
    </source>
</evidence>
<keyword evidence="3 7" id="KW-0812">Transmembrane</keyword>
<dbReference type="Pfam" id="PF04103">
    <property type="entry name" value="CD20"/>
    <property type="match status" value="1"/>
</dbReference>
<feature type="compositionally biased region" description="Basic residues" evidence="6">
    <location>
        <begin position="349"/>
        <end position="360"/>
    </location>
</feature>
<dbReference type="GO" id="GO:0016020">
    <property type="term" value="C:membrane"/>
    <property type="evidence" value="ECO:0007669"/>
    <property type="project" value="UniProtKB-SubCell"/>
</dbReference>
<dbReference type="PANTHER" id="PTHR23320:SF171">
    <property type="entry name" value="AGAP000247-PA"/>
    <property type="match status" value="1"/>
</dbReference>
<feature type="region of interest" description="Disordered" evidence="6">
    <location>
        <begin position="349"/>
        <end position="372"/>
    </location>
</feature>
<evidence type="ECO:0000256" key="4">
    <source>
        <dbReference type="ARBA" id="ARBA00022989"/>
    </source>
</evidence>
<feature type="transmembrane region" description="Helical" evidence="7">
    <location>
        <begin position="137"/>
        <end position="165"/>
    </location>
</feature>
<evidence type="ECO:0000256" key="5">
    <source>
        <dbReference type="ARBA" id="ARBA00023136"/>
    </source>
</evidence>
<accession>A0AA88HUU3</accession>
<evidence type="ECO:0000256" key="2">
    <source>
        <dbReference type="ARBA" id="ARBA00009565"/>
    </source>
</evidence>
<keyword evidence="9" id="KW-1185">Reference proteome</keyword>
<protein>
    <submittedName>
        <fullName evidence="8">Uncharacterized protein</fullName>
    </submittedName>
</protein>
<dbReference type="PANTHER" id="PTHR23320">
    <property type="entry name" value="MEMBRANE-SPANNING 4-DOMAINS SUBFAMILY A MS4A -RELATED"/>
    <property type="match status" value="1"/>
</dbReference>
<name>A0AA88HUU3_ARTSF</name>